<dbReference type="RefSeq" id="WP_184011101.1">
    <property type="nucleotide sequence ID" value="NZ_JACIJS010000005.1"/>
</dbReference>
<evidence type="ECO:0000256" key="2">
    <source>
        <dbReference type="ARBA" id="ARBA00022694"/>
    </source>
</evidence>
<dbReference type="Gene3D" id="3.40.50.620">
    <property type="entry name" value="HUPs"/>
    <property type="match status" value="1"/>
</dbReference>
<dbReference type="GO" id="GO:0005737">
    <property type="term" value="C:cytoplasm"/>
    <property type="evidence" value="ECO:0007669"/>
    <property type="project" value="UniProtKB-SubCell"/>
</dbReference>
<evidence type="ECO:0000256" key="3">
    <source>
        <dbReference type="ARBA" id="ARBA00022741"/>
    </source>
</evidence>
<evidence type="ECO:0000313" key="8">
    <source>
        <dbReference type="EMBL" id="MBB5515955.1"/>
    </source>
</evidence>
<dbReference type="AlphaFoldDB" id="A0A840X242"/>
<reference evidence="8 9" key="1">
    <citation type="submission" date="2020-08" db="EMBL/GenBank/DDBJ databases">
        <title>Genomic Encyclopedia of Type Strains, Phase IV (KMG-IV): sequencing the most valuable type-strain genomes for metagenomic binning, comparative biology and taxonomic classification.</title>
        <authorList>
            <person name="Goeker M."/>
        </authorList>
    </citation>
    <scope>NUCLEOTIDE SEQUENCE [LARGE SCALE GENOMIC DNA]</scope>
    <source>
        <strain evidence="8 9">DSM 103377</strain>
    </source>
</reference>
<accession>A0A840X242</accession>
<dbReference type="Proteomes" id="UP000553766">
    <property type="component" value="Unassembled WGS sequence"/>
</dbReference>
<keyword evidence="3 6" id="KW-0547">Nucleotide-binding</keyword>
<dbReference type="PANTHER" id="PTHR43033">
    <property type="entry name" value="TRNA(ILE)-LYSIDINE SYNTHASE-RELATED"/>
    <property type="match status" value="1"/>
</dbReference>
<evidence type="ECO:0000313" key="9">
    <source>
        <dbReference type="Proteomes" id="UP000553766"/>
    </source>
</evidence>
<dbReference type="EMBL" id="JACIJS010000005">
    <property type="protein sequence ID" value="MBB5515955.1"/>
    <property type="molecule type" value="Genomic_DNA"/>
</dbReference>
<sequence length="409" mass="44066">MTDPWRAGIAGLEALGLSHLGVAVSGGGDSMALLAMARDWRDAQSGRALSAATVDHGLRAEARAEAETVAALCAQWSIPHDILTWQDRPKGNLQNAARQARRRLLSDWGRARAVPVICLAHTRDDVAETFLLRLARGSGVDGLARMAARFEVAGQPFARPLLDHARADLRDALTRRGIAWIDDPSNDDPTFDRVNMRRALSLLDEVGISADQIAATATRLSSTRHFLSTEAMRQAATLLSMDRYGTISIDRAAFLTCHAEVQARILARLFEGLSDDAYPPRRAALDRVIGLIAAGQGRETLAGYVVTVGGDSVTLLRERARLPQPHPYADGVIWDGRWRIAGALGQGAILRPTTESDLKPHALPSAQKAALLTAPALDIGTNQPILPALEPAHGVDATLVPRLHDLISR</sequence>
<dbReference type="NCBIfam" id="TIGR02432">
    <property type="entry name" value="lysidine_TilS_N"/>
    <property type="match status" value="1"/>
</dbReference>
<keyword evidence="6" id="KW-0963">Cytoplasm</keyword>
<dbReference type="InterPro" id="IPR012795">
    <property type="entry name" value="tRNA_Ile_lys_synt_N"/>
</dbReference>
<protein>
    <recommendedName>
        <fullName evidence="6">tRNA(Ile)-lysidine synthase</fullName>
        <ecNumber evidence="6">6.3.4.19</ecNumber>
    </recommendedName>
    <alternativeName>
        <fullName evidence="6">tRNA(Ile)-2-lysyl-cytidine synthase</fullName>
    </alternativeName>
    <alternativeName>
        <fullName evidence="6">tRNA(Ile)-lysidine synthetase</fullName>
    </alternativeName>
</protein>
<dbReference type="PANTHER" id="PTHR43033:SF1">
    <property type="entry name" value="TRNA(ILE)-LYSIDINE SYNTHASE-RELATED"/>
    <property type="match status" value="1"/>
</dbReference>
<comment type="function">
    <text evidence="6">Ligates lysine onto the cytidine present at position 34 of the AUA codon-specific tRNA(Ile) that contains the anticodon CAU, in an ATP-dependent manner. Cytidine is converted to lysidine, thus changing the amino acid specificity of the tRNA from methionine to isoleucine.</text>
</comment>
<dbReference type="InterPro" id="IPR014729">
    <property type="entry name" value="Rossmann-like_a/b/a_fold"/>
</dbReference>
<feature type="domain" description="tRNA(Ile)-lysidine/2-thiocytidine synthase N-terminal" evidence="7">
    <location>
        <begin position="20"/>
        <end position="198"/>
    </location>
</feature>
<dbReference type="GO" id="GO:0005524">
    <property type="term" value="F:ATP binding"/>
    <property type="evidence" value="ECO:0007669"/>
    <property type="project" value="UniProtKB-UniRule"/>
</dbReference>
<comment type="subcellular location">
    <subcellularLocation>
        <location evidence="6">Cytoplasm</location>
    </subcellularLocation>
</comment>
<evidence type="ECO:0000256" key="6">
    <source>
        <dbReference type="HAMAP-Rule" id="MF_01161"/>
    </source>
</evidence>
<dbReference type="HAMAP" id="MF_01161">
    <property type="entry name" value="tRNA_Ile_lys_synt"/>
    <property type="match status" value="1"/>
</dbReference>
<keyword evidence="1 6" id="KW-0436">Ligase</keyword>
<dbReference type="InterPro" id="IPR012094">
    <property type="entry name" value="tRNA_Ile_lys_synt"/>
</dbReference>
<keyword evidence="9" id="KW-1185">Reference proteome</keyword>
<dbReference type="SUPFAM" id="SSF52402">
    <property type="entry name" value="Adenine nucleotide alpha hydrolases-like"/>
    <property type="match status" value="1"/>
</dbReference>
<proteinExistence type="inferred from homology"/>
<comment type="caution">
    <text evidence="8">The sequence shown here is derived from an EMBL/GenBank/DDBJ whole genome shotgun (WGS) entry which is preliminary data.</text>
</comment>
<dbReference type="CDD" id="cd01992">
    <property type="entry name" value="TilS_N"/>
    <property type="match status" value="1"/>
</dbReference>
<dbReference type="GO" id="GO:0032267">
    <property type="term" value="F:tRNA(Ile)-lysidine synthase activity"/>
    <property type="evidence" value="ECO:0007669"/>
    <property type="project" value="UniProtKB-EC"/>
</dbReference>
<evidence type="ECO:0000259" key="7">
    <source>
        <dbReference type="Pfam" id="PF01171"/>
    </source>
</evidence>
<name>A0A840X242_9RHOB</name>
<evidence type="ECO:0000256" key="5">
    <source>
        <dbReference type="ARBA" id="ARBA00048539"/>
    </source>
</evidence>
<evidence type="ECO:0000256" key="4">
    <source>
        <dbReference type="ARBA" id="ARBA00022840"/>
    </source>
</evidence>
<gene>
    <name evidence="6" type="primary">tilS</name>
    <name evidence="8" type="ORF">FHS89_001975</name>
</gene>
<dbReference type="GO" id="GO:0006400">
    <property type="term" value="P:tRNA modification"/>
    <property type="evidence" value="ECO:0007669"/>
    <property type="project" value="UniProtKB-UniRule"/>
</dbReference>
<comment type="catalytic activity">
    <reaction evidence="5 6">
        <text>cytidine(34) in tRNA(Ile2) + L-lysine + ATP = lysidine(34) in tRNA(Ile2) + AMP + diphosphate + H(+)</text>
        <dbReference type="Rhea" id="RHEA:43744"/>
        <dbReference type="Rhea" id="RHEA-COMP:10625"/>
        <dbReference type="Rhea" id="RHEA-COMP:10670"/>
        <dbReference type="ChEBI" id="CHEBI:15378"/>
        <dbReference type="ChEBI" id="CHEBI:30616"/>
        <dbReference type="ChEBI" id="CHEBI:32551"/>
        <dbReference type="ChEBI" id="CHEBI:33019"/>
        <dbReference type="ChEBI" id="CHEBI:82748"/>
        <dbReference type="ChEBI" id="CHEBI:83665"/>
        <dbReference type="ChEBI" id="CHEBI:456215"/>
        <dbReference type="EC" id="6.3.4.19"/>
    </reaction>
</comment>
<dbReference type="InterPro" id="IPR011063">
    <property type="entry name" value="TilS/TtcA_N"/>
</dbReference>
<dbReference type="EC" id="6.3.4.19" evidence="6"/>
<keyword evidence="4 6" id="KW-0067">ATP-binding</keyword>
<dbReference type="Pfam" id="PF01171">
    <property type="entry name" value="ATP_bind_3"/>
    <property type="match status" value="1"/>
</dbReference>
<comment type="domain">
    <text evidence="6">The N-terminal region contains the highly conserved SGGXDS motif, predicted to be a P-loop motif involved in ATP binding.</text>
</comment>
<feature type="binding site" evidence="6">
    <location>
        <begin position="25"/>
        <end position="30"/>
    </location>
    <ligand>
        <name>ATP</name>
        <dbReference type="ChEBI" id="CHEBI:30616"/>
    </ligand>
</feature>
<evidence type="ECO:0000256" key="1">
    <source>
        <dbReference type="ARBA" id="ARBA00022598"/>
    </source>
</evidence>
<comment type="similarity">
    <text evidence="6">Belongs to the tRNA(Ile)-lysidine synthase family.</text>
</comment>
<keyword evidence="2 6" id="KW-0819">tRNA processing</keyword>
<organism evidence="8 9">
    <name type="scientific">Rubricella aquisinus</name>
    <dbReference type="NCBI Taxonomy" id="2028108"/>
    <lineage>
        <taxon>Bacteria</taxon>
        <taxon>Pseudomonadati</taxon>
        <taxon>Pseudomonadota</taxon>
        <taxon>Alphaproteobacteria</taxon>
        <taxon>Rhodobacterales</taxon>
        <taxon>Paracoccaceae</taxon>
        <taxon>Rubricella</taxon>
    </lineage>
</organism>